<dbReference type="GO" id="GO:0005524">
    <property type="term" value="F:ATP binding"/>
    <property type="evidence" value="ECO:0007669"/>
    <property type="project" value="UniProtKB-UniRule"/>
</dbReference>
<dbReference type="GO" id="GO:0046933">
    <property type="term" value="F:proton-transporting ATP synthase activity, rotational mechanism"/>
    <property type="evidence" value="ECO:0007669"/>
    <property type="project" value="UniProtKB-UniRule"/>
</dbReference>
<evidence type="ECO:0000256" key="8">
    <source>
        <dbReference type="HAMAP-Rule" id="MF_00530"/>
    </source>
</evidence>
<keyword evidence="8" id="KW-0375">Hydrogen ion transport</keyword>
<dbReference type="GO" id="GO:0005886">
    <property type="term" value="C:plasma membrane"/>
    <property type="evidence" value="ECO:0007669"/>
    <property type="project" value="UniProtKB-SubCell"/>
</dbReference>
<gene>
    <name evidence="8 11" type="primary">atpC</name>
    <name evidence="11" type="ORF">CGZ92_09730</name>
</gene>
<feature type="domain" description="ATP synthase F1 complex delta/epsilon subunit N-terminal" evidence="10">
    <location>
        <begin position="5"/>
        <end position="83"/>
    </location>
</feature>
<dbReference type="CDD" id="cd12152">
    <property type="entry name" value="F1-ATPase_delta"/>
    <property type="match status" value="1"/>
</dbReference>
<dbReference type="EMBL" id="NMVI01000018">
    <property type="protein sequence ID" value="OYN86598.1"/>
    <property type="molecule type" value="Genomic_DNA"/>
</dbReference>
<dbReference type="HAMAP" id="MF_00530">
    <property type="entry name" value="ATP_synth_epsil_bac"/>
    <property type="match status" value="1"/>
</dbReference>
<dbReference type="Gene3D" id="2.60.15.10">
    <property type="entry name" value="F0F1 ATP synthase delta/epsilon subunit, N-terminal"/>
    <property type="match status" value="1"/>
</dbReference>
<comment type="subunit">
    <text evidence="8 9">F-type ATPases have 2 components, CF(1) - the catalytic core - and CF(0) - the membrane proton channel. CF(1) has five subunits: alpha(3), beta(3), gamma(1), delta(1), epsilon(1). CF(0) has three main subunits: a, b and c.</text>
</comment>
<dbReference type="AlphaFoldDB" id="A0A255E4V3"/>
<accession>A0A255E4V3</accession>
<evidence type="ECO:0000313" key="11">
    <source>
        <dbReference type="EMBL" id="OYN86598.1"/>
    </source>
</evidence>
<comment type="function">
    <text evidence="8">Produces ATP from ADP in the presence of a proton gradient across the membrane.</text>
</comment>
<dbReference type="InterPro" id="IPR036771">
    <property type="entry name" value="ATPsynth_dsu/esu_N"/>
</dbReference>
<proteinExistence type="inferred from homology"/>
<dbReference type="GO" id="GO:0045259">
    <property type="term" value="C:proton-transporting ATP synthase complex"/>
    <property type="evidence" value="ECO:0007669"/>
    <property type="project" value="UniProtKB-KW"/>
</dbReference>
<evidence type="ECO:0000256" key="1">
    <source>
        <dbReference type="ARBA" id="ARBA00004202"/>
    </source>
</evidence>
<dbReference type="PANTHER" id="PTHR13822">
    <property type="entry name" value="ATP SYNTHASE DELTA/EPSILON CHAIN"/>
    <property type="match status" value="1"/>
</dbReference>
<evidence type="ECO:0000313" key="12">
    <source>
        <dbReference type="Proteomes" id="UP000216533"/>
    </source>
</evidence>
<evidence type="ECO:0000256" key="3">
    <source>
        <dbReference type="ARBA" id="ARBA00022448"/>
    </source>
</evidence>
<name>A0A255E4V3_9ACTN</name>
<keyword evidence="4 8" id="KW-0406">Ion transport</keyword>
<comment type="caution">
    <text evidence="11">The sequence shown here is derived from an EMBL/GenBank/DDBJ whole genome shotgun (WGS) entry which is preliminary data.</text>
</comment>
<organism evidence="11 12">
    <name type="scientific">Parenemella sanctibonifatiensis</name>
    <dbReference type="NCBI Taxonomy" id="2016505"/>
    <lineage>
        <taxon>Bacteria</taxon>
        <taxon>Bacillati</taxon>
        <taxon>Actinomycetota</taxon>
        <taxon>Actinomycetes</taxon>
        <taxon>Propionibacteriales</taxon>
        <taxon>Propionibacteriaceae</taxon>
        <taxon>Parenemella</taxon>
    </lineage>
</organism>
<comment type="similarity">
    <text evidence="2 8 9">Belongs to the ATPase epsilon chain family.</text>
</comment>
<dbReference type="RefSeq" id="WP_094451165.1">
    <property type="nucleotide sequence ID" value="NZ_NMVI01000018.1"/>
</dbReference>
<evidence type="ECO:0000256" key="7">
    <source>
        <dbReference type="ARBA" id="ARBA00023310"/>
    </source>
</evidence>
<sequence length="132" mass="14008">MADLLHVEVVSADRTVWSGDAQMVVARTVEGDIGILPRHEPIMAVLVPGAAVITGSDGARQVIAVDGGFISVAQNQVSILSQFAQLGEEVDLDKAKDDFIEAQELIAGGDDSLATKERLDRARGQLKIADRS</sequence>
<dbReference type="NCBIfam" id="TIGR01216">
    <property type="entry name" value="ATP_synt_epsi"/>
    <property type="match status" value="1"/>
</dbReference>
<comment type="subcellular location">
    <subcellularLocation>
        <location evidence="1 8">Cell membrane</location>
        <topology evidence="1 8">Peripheral membrane protein</topology>
    </subcellularLocation>
</comment>
<dbReference type="InterPro" id="IPR020546">
    <property type="entry name" value="ATP_synth_F1_dsu/esu_N"/>
</dbReference>
<evidence type="ECO:0000256" key="5">
    <source>
        <dbReference type="ARBA" id="ARBA00023136"/>
    </source>
</evidence>
<keyword evidence="5 8" id="KW-0472">Membrane</keyword>
<dbReference type="Proteomes" id="UP000216533">
    <property type="component" value="Unassembled WGS sequence"/>
</dbReference>
<keyword evidence="8" id="KW-1003">Cell membrane</keyword>
<dbReference type="SUPFAM" id="SSF51344">
    <property type="entry name" value="Epsilon subunit of F1F0-ATP synthase N-terminal domain"/>
    <property type="match status" value="1"/>
</dbReference>
<evidence type="ECO:0000256" key="6">
    <source>
        <dbReference type="ARBA" id="ARBA00023196"/>
    </source>
</evidence>
<dbReference type="InterPro" id="IPR001469">
    <property type="entry name" value="ATP_synth_F1_dsu/esu"/>
</dbReference>
<evidence type="ECO:0000256" key="2">
    <source>
        <dbReference type="ARBA" id="ARBA00005712"/>
    </source>
</evidence>
<evidence type="ECO:0000256" key="4">
    <source>
        <dbReference type="ARBA" id="ARBA00023065"/>
    </source>
</evidence>
<keyword evidence="3 8" id="KW-0813">Transport</keyword>
<evidence type="ECO:0000256" key="9">
    <source>
        <dbReference type="RuleBase" id="RU003656"/>
    </source>
</evidence>
<protein>
    <recommendedName>
        <fullName evidence="8">ATP synthase epsilon chain</fullName>
    </recommendedName>
    <alternativeName>
        <fullName evidence="8">ATP synthase F1 sector epsilon subunit</fullName>
    </alternativeName>
    <alternativeName>
        <fullName evidence="8">F-ATPase epsilon subunit</fullName>
    </alternativeName>
</protein>
<dbReference type="NCBIfam" id="NF009977">
    <property type="entry name" value="PRK13442.1"/>
    <property type="match status" value="1"/>
</dbReference>
<evidence type="ECO:0000259" key="10">
    <source>
        <dbReference type="Pfam" id="PF02823"/>
    </source>
</evidence>
<keyword evidence="7 8" id="KW-0066">ATP synthesis</keyword>
<reference evidence="11 12" key="1">
    <citation type="submission" date="2017-07" db="EMBL/GenBank/DDBJ databases">
        <title>Draft whole genome sequences of clinical Proprionibacteriaceae strains.</title>
        <authorList>
            <person name="Bernier A.-M."/>
            <person name="Bernard K."/>
            <person name="Domingo M.-C."/>
        </authorList>
    </citation>
    <scope>NUCLEOTIDE SEQUENCE [LARGE SCALE GENOMIC DNA]</scope>
    <source>
        <strain evidence="11 12">NML 160184</strain>
    </source>
</reference>
<dbReference type="PANTHER" id="PTHR13822:SF10">
    <property type="entry name" value="ATP SYNTHASE EPSILON CHAIN, CHLOROPLASTIC"/>
    <property type="match status" value="1"/>
</dbReference>
<dbReference type="Pfam" id="PF02823">
    <property type="entry name" value="ATP-synt_DE_N"/>
    <property type="match status" value="1"/>
</dbReference>
<keyword evidence="6 8" id="KW-0139">CF(1)</keyword>